<dbReference type="InterPro" id="IPR011990">
    <property type="entry name" value="TPR-like_helical_dom_sf"/>
</dbReference>
<evidence type="ECO:0008006" key="3">
    <source>
        <dbReference type="Google" id="ProtNLM"/>
    </source>
</evidence>
<dbReference type="EMBL" id="CP022114">
    <property type="protein sequence ID" value="ASG64180.1"/>
    <property type="molecule type" value="Genomic_DNA"/>
</dbReference>
<dbReference type="Gene3D" id="1.25.40.10">
    <property type="entry name" value="Tetratricopeptide repeat domain"/>
    <property type="match status" value="1"/>
</dbReference>
<name>A0A248KK18_9ENTR</name>
<organism evidence="1 2">
    <name type="scientific">Kluyvera genomosp. 3</name>
    <dbReference type="NCBI Taxonomy" id="2774055"/>
    <lineage>
        <taxon>Bacteria</taxon>
        <taxon>Pseudomonadati</taxon>
        <taxon>Pseudomonadota</taxon>
        <taxon>Gammaproteobacteria</taxon>
        <taxon>Enterobacterales</taxon>
        <taxon>Enterobacteriaceae</taxon>
        <taxon>Kluyvera</taxon>
    </lineage>
</organism>
<dbReference type="Proteomes" id="UP000197098">
    <property type="component" value="Chromosome"/>
</dbReference>
<gene>
    <name evidence="1" type="ORF">CEW81_21170</name>
</gene>
<protein>
    <recommendedName>
        <fullName evidence="3">Tetratricopeptide repeat protein</fullName>
    </recommendedName>
</protein>
<reference evidence="1 2" key="1">
    <citation type="submission" date="2017-06" db="EMBL/GenBank/DDBJ databases">
        <title>Origin of plasmid-mediated fosfomycin resistance gene fosA3.</title>
        <authorList>
            <person name="Ito R."/>
            <person name="Pacey M.P."/>
            <person name="Doi Y."/>
        </authorList>
    </citation>
    <scope>NUCLEOTIDE SEQUENCE [LARGE SCALE GENOMIC DNA]</scope>
    <source>
        <strain evidence="1 2">YDC799</strain>
    </source>
</reference>
<dbReference type="AlphaFoldDB" id="A0A248KK18"/>
<evidence type="ECO:0000313" key="2">
    <source>
        <dbReference type="Proteomes" id="UP000197098"/>
    </source>
</evidence>
<sequence>MKFSKSIENSNAIGDGNNHLDLCSLEYNKNGEVIIVSNNGNFIDLYSANKLKNAIPNSKVYVLNNFKHGVLEDLNQTRNIDELLGLMISRGSSVGLSDIKKCSLFREDEIEELKILNENLLLENKDVHVNIHLVEKMLQKCPDSGYFNFLYGLSLDALGFKSSSVSYLNKALEYTPFLGRAAIKLGQVYNELREYDKAIFLLEPLCRKNFNIKALMTLCYAYERLGLFQSSLSALDYNLLNNQTKAGKVSIERRRKMLLSRHPGLLSFVN</sequence>
<proteinExistence type="predicted"/>
<evidence type="ECO:0000313" key="1">
    <source>
        <dbReference type="EMBL" id="ASG64180.1"/>
    </source>
</evidence>
<dbReference type="SUPFAM" id="SSF48452">
    <property type="entry name" value="TPR-like"/>
    <property type="match status" value="1"/>
</dbReference>
<accession>A0A248KK18</accession>